<dbReference type="GO" id="GO:0005544">
    <property type="term" value="F:calcium-dependent phospholipid binding"/>
    <property type="evidence" value="ECO:0007669"/>
    <property type="project" value="InterPro"/>
</dbReference>
<dbReference type="GO" id="GO:0005509">
    <property type="term" value="F:calcium ion binding"/>
    <property type="evidence" value="ECO:0007669"/>
    <property type="project" value="InterPro"/>
</dbReference>
<name>A0A4Z1TAB2_GIAMU</name>
<dbReference type="Gene3D" id="1.10.220.10">
    <property type="entry name" value="Annexin"/>
    <property type="match status" value="1"/>
</dbReference>
<dbReference type="EMBL" id="VDLU01000001">
    <property type="protein sequence ID" value="TNJ29449.1"/>
    <property type="molecule type" value="Genomic_DNA"/>
</dbReference>
<accession>A0A4Z1TAB2</accession>
<evidence type="ECO:0000313" key="1">
    <source>
        <dbReference type="EMBL" id="TNJ29449.1"/>
    </source>
</evidence>
<protein>
    <submittedName>
        <fullName evidence="1">Alpha-18 giardin</fullName>
    </submittedName>
</protein>
<organism evidence="1 2">
    <name type="scientific">Giardia muris</name>
    <dbReference type="NCBI Taxonomy" id="5742"/>
    <lineage>
        <taxon>Eukaryota</taxon>
        <taxon>Metamonada</taxon>
        <taxon>Diplomonadida</taxon>
        <taxon>Hexamitidae</taxon>
        <taxon>Giardiinae</taxon>
        <taxon>Giardia</taxon>
    </lineage>
</organism>
<sequence length="292" mass="33780">MVETRTFYTLAMELEELITQRDPLELVYHSTVIPPEHREEVATMFHSHFGRSLNAQIQEQLPPSSTRSLLINFWMDPLTLRLRLFERSIKDNDPWELIHCVMTTPKDMFLEICDAFNTQTQRSLYSAIRNFCIGSDPWRVLLRSWIIHDTRSVANVTYLVSRIREAVAVHNTELLVETLTSATPEGWNNACEQYERVYGETVEESIRKLYKDVDLFAILFGHYMLTNEDSAIAMLLRDAISIQSSDMMAVATALYSSGWCNAVLLYPEFSDDLDENYSKTFAEAVKRTWGLI</sequence>
<dbReference type="Proteomes" id="UP000315496">
    <property type="component" value="Chromosome 1"/>
</dbReference>
<comment type="caution">
    <text evidence="1">The sequence shown here is derived from an EMBL/GenBank/DDBJ whole genome shotgun (WGS) entry which is preliminary data.</text>
</comment>
<evidence type="ECO:0000313" key="2">
    <source>
        <dbReference type="Proteomes" id="UP000315496"/>
    </source>
</evidence>
<dbReference type="InterPro" id="IPR037104">
    <property type="entry name" value="Annexin_sf"/>
</dbReference>
<proteinExistence type="predicted"/>
<reference evidence="1 2" key="1">
    <citation type="submission" date="2019-05" db="EMBL/GenBank/DDBJ databases">
        <title>The compact genome of Giardia muris reveals important steps in the evolution of intestinal protozoan parasites.</title>
        <authorList>
            <person name="Xu F."/>
            <person name="Jimenez-Gonzalez A."/>
            <person name="Einarsson E."/>
            <person name="Astvaldsson A."/>
            <person name="Peirasmaki D."/>
            <person name="Eckmann L."/>
            <person name="Andersson J.O."/>
            <person name="Svard S.G."/>
            <person name="Jerlstrom-Hultqvist J."/>
        </authorList>
    </citation>
    <scope>NUCLEOTIDE SEQUENCE [LARGE SCALE GENOMIC DNA]</scope>
    <source>
        <strain evidence="1 2">Roberts-Thomson</strain>
    </source>
</reference>
<keyword evidence="2" id="KW-1185">Reference proteome</keyword>
<dbReference type="SUPFAM" id="SSF47874">
    <property type="entry name" value="Annexin"/>
    <property type="match status" value="1"/>
</dbReference>
<gene>
    <name evidence="1" type="ORF">GMRT_10258</name>
</gene>
<dbReference type="VEuPathDB" id="GiardiaDB:GMRT_10258"/>
<dbReference type="AlphaFoldDB" id="A0A4Z1TAB2"/>